<feature type="compositionally biased region" description="Basic and acidic residues" evidence="4">
    <location>
        <begin position="474"/>
        <end position="508"/>
    </location>
</feature>
<evidence type="ECO:0000256" key="2">
    <source>
        <dbReference type="ARBA" id="ARBA00023043"/>
    </source>
</evidence>
<gene>
    <name evidence="5" type="ORF">RRG08_064282</name>
</gene>
<feature type="compositionally biased region" description="Basic and acidic residues" evidence="4">
    <location>
        <begin position="1041"/>
        <end position="1051"/>
    </location>
</feature>
<dbReference type="AlphaFoldDB" id="A0AAE0YTF3"/>
<feature type="repeat" description="ANK" evidence="3">
    <location>
        <begin position="173"/>
        <end position="205"/>
    </location>
</feature>
<feature type="repeat" description="ANK" evidence="3">
    <location>
        <begin position="346"/>
        <end position="378"/>
    </location>
</feature>
<feature type="compositionally biased region" description="Polar residues" evidence="4">
    <location>
        <begin position="784"/>
        <end position="805"/>
    </location>
</feature>
<evidence type="ECO:0000313" key="6">
    <source>
        <dbReference type="Proteomes" id="UP001283361"/>
    </source>
</evidence>
<dbReference type="PANTHER" id="PTHR24198">
    <property type="entry name" value="ANKYRIN REPEAT AND PROTEIN KINASE DOMAIN-CONTAINING PROTEIN"/>
    <property type="match status" value="1"/>
</dbReference>
<name>A0AAE0YTF3_9GAST</name>
<sequence>MVIKRKDFQKAAAFIHEFLLKLSEDVECAEVRDTLNLALLHMQKYYRLIQNRSQEKCANTLSLTTRGLSPMTPFVDAPDKFIWRWLNLDNAKLPSTMGLGDSLNFVVLPPIITAAKAGDVELASELIHQDPGCADCVDGLGRTACMYAVHFFQHDVLRFLVEHRSDINAQAHDGSTAMHRACHDGNHLALQVLVDYGGDFTLSDVQGRAPIHWAVTTRSTECLQILLNNRVFAGTRDKDGLTPSMWACRMDNIRHFELLCQAENNHVEEPDGIERDGNGRTWMHWSVRRTQPLECLQTLLTPDSAAIKDEEGKTVLLVAAEMGSLPACRLIVEIAGPRCIMDQDSQGRSALHLATMGGHGDVVNFLLEKHADVNVVDSFKATAWDYARIRKLHYCQLIIMSHQRQRMSSNPNSPLPNGFGLLMREDSAGMHDDFSRMSFRTRSNQSTPITPPHPPKRPRSSRMLARRSNSLTSADRERAREREREWNSRMHQSEERAASSGGGKKERLSVMVNTSNKRMSAGDIYMNGREDTMMTESSRPVFEDENDEISVGGMDVSDIEDEGDHGSLQGGPSRGPSEQAHPTPRPRPPPRGRPPHLMGAPSPPAYPPQSSIHMQGFFNNVNNMNMSRINNQNNNINQQQEPQHSQAQKQTHQQRPKLQVPQHMMEYEETGSGPSPRHIANVNLNNNNNTQRQLDQQQQQQQQRPQARVPPTPVYRPQRGAAPGGGGMMAPTSPTVPSPPSSTPQRPHMLRQQQVLPSPPAVSPPAAAPRELTPPTVRDPSPPSQGSEQQHSSRSQGERPSSGGNQPPGVLEGRRIPPPALTPLHNAPKPPNLDMFDRVDKKKKKKKKDRDRTDGKSPPPKPENPSDIPPPRGFAAPLHPHMQGQGGQNSRISSAVPPAPRYSKGTPQVSDSRFVDENVEDEEGPPSISGFAVQIREGASKSARPGHRSSQGGGTSASLDDEGAVSMDTTQQSYAQGEGIMQDPIEEVDEGEDVGPLIPPPPSFRGAVSRGGAKQLAQSIPQHFLPTDAAAAFHVLENVDPFDRDKKDNRSSSRMAPTSAKPPLPKSRGSVTSASPRHNPRPPGKSASHGRKSRPPTSKSMQGL</sequence>
<evidence type="ECO:0000256" key="1">
    <source>
        <dbReference type="ARBA" id="ARBA00022737"/>
    </source>
</evidence>
<organism evidence="5 6">
    <name type="scientific">Elysia crispata</name>
    <name type="common">lettuce slug</name>
    <dbReference type="NCBI Taxonomy" id="231223"/>
    <lineage>
        <taxon>Eukaryota</taxon>
        <taxon>Metazoa</taxon>
        <taxon>Spiralia</taxon>
        <taxon>Lophotrochozoa</taxon>
        <taxon>Mollusca</taxon>
        <taxon>Gastropoda</taxon>
        <taxon>Heterobranchia</taxon>
        <taxon>Euthyneura</taxon>
        <taxon>Panpulmonata</taxon>
        <taxon>Sacoglossa</taxon>
        <taxon>Placobranchoidea</taxon>
        <taxon>Plakobranchidae</taxon>
        <taxon>Elysia</taxon>
    </lineage>
</organism>
<dbReference type="SMART" id="SM00248">
    <property type="entry name" value="ANK"/>
    <property type="match status" value="8"/>
</dbReference>
<feature type="compositionally biased region" description="Low complexity" evidence="4">
    <location>
        <begin position="692"/>
        <end position="706"/>
    </location>
</feature>
<feature type="compositionally biased region" description="Low complexity" evidence="4">
    <location>
        <begin position="637"/>
        <end position="653"/>
    </location>
</feature>
<feature type="compositionally biased region" description="Acidic residues" evidence="4">
    <location>
        <begin position="984"/>
        <end position="993"/>
    </location>
</feature>
<dbReference type="Gene3D" id="1.25.40.20">
    <property type="entry name" value="Ankyrin repeat-containing domain"/>
    <property type="match status" value="1"/>
</dbReference>
<dbReference type="SUPFAM" id="SSF48403">
    <property type="entry name" value="Ankyrin repeat"/>
    <property type="match status" value="1"/>
</dbReference>
<dbReference type="Proteomes" id="UP001283361">
    <property type="component" value="Unassembled WGS sequence"/>
</dbReference>
<feature type="compositionally biased region" description="Pro residues" evidence="4">
    <location>
        <begin position="857"/>
        <end position="872"/>
    </location>
</feature>
<evidence type="ECO:0000256" key="3">
    <source>
        <dbReference type="PROSITE-ProRule" id="PRU00023"/>
    </source>
</evidence>
<feature type="compositionally biased region" description="Polar residues" evidence="4">
    <location>
        <begin position="1095"/>
        <end position="1104"/>
    </location>
</feature>
<comment type="caution">
    <text evidence="5">The sequence shown here is derived from an EMBL/GenBank/DDBJ whole genome shotgun (WGS) entry which is preliminary data.</text>
</comment>
<feature type="region of interest" description="Disordered" evidence="4">
    <location>
        <begin position="637"/>
        <end position="659"/>
    </location>
</feature>
<keyword evidence="1" id="KW-0677">Repeat</keyword>
<dbReference type="InterPro" id="IPR036770">
    <property type="entry name" value="Ankyrin_rpt-contain_sf"/>
</dbReference>
<evidence type="ECO:0000256" key="4">
    <source>
        <dbReference type="SAM" id="MobiDB-lite"/>
    </source>
</evidence>
<dbReference type="PROSITE" id="PS50297">
    <property type="entry name" value="ANK_REP_REGION"/>
    <property type="match status" value="2"/>
</dbReference>
<feature type="region of interest" description="Disordered" evidence="4">
    <location>
        <begin position="403"/>
        <end position="422"/>
    </location>
</feature>
<dbReference type="InterPro" id="IPR002110">
    <property type="entry name" value="Ankyrin_rpt"/>
</dbReference>
<accession>A0AAE0YTF3</accession>
<dbReference type="PROSITE" id="PS50088">
    <property type="entry name" value="ANK_REPEAT"/>
    <property type="match status" value="3"/>
</dbReference>
<feature type="compositionally biased region" description="Pro residues" evidence="4">
    <location>
        <begin position="757"/>
        <end position="767"/>
    </location>
</feature>
<feature type="region of interest" description="Disordered" evidence="4">
    <location>
        <begin position="554"/>
        <end position="615"/>
    </location>
</feature>
<dbReference type="EMBL" id="JAWDGP010005542">
    <property type="protein sequence ID" value="KAK3756176.1"/>
    <property type="molecule type" value="Genomic_DNA"/>
</dbReference>
<reference evidence="5" key="1">
    <citation type="journal article" date="2023" name="G3 (Bethesda)">
        <title>A reference genome for the long-term kleptoplast-retaining sea slug Elysia crispata morphotype clarki.</title>
        <authorList>
            <person name="Eastman K.E."/>
            <person name="Pendleton A.L."/>
            <person name="Shaikh M.A."/>
            <person name="Suttiyut T."/>
            <person name="Ogas R."/>
            <person name="Tomko P."/>
            <person name="Gavelis G."/>
            <person name="Widhalm J.R."/>
            <person name="Wisecaver J.H."/>
        </authorList>
    </citation>
    <scope>NUCLEOTIDE SEQUENCE</scope>
    <source>
        <strain evidence="5">ECLA1</strain>
    </source>
</reference>
<feature type="region of interest" description="Disordered" evidence="4">
    <location>
        <begin position="439"/>
        <end position="515"/>
    </location>
</feature>
<evidence type="ECO:0000313" key="5">
    <source>
        <dbReference type="EMBL" id="KAK3756176.1"/>
    </source>
</evidence>
<protein>
    <submittedName>
        <fullName evidence="5">Uncharacterized protein</fullName>
    </submittedName>
</protein>
<dbReference type="PANTHER" id="PTHR24198:SF165">
    <property type="entry name" value="ANKYRIN REPEAT-CONTAINING PROTEIN-RELATED"/>
    <property type="match status" value="1"/>
</dbReference>
<feature type="region of interest" description="Disordered" evidence="4">
    <location>
        <begin position="692"/>
        <end position="1015"/>
    </location>
</feature>
<keyword evidence="2 3" id="KW-0040">ANK repeat</keyword>
<feature type="region of interest" description="Disordered" evidence="4">
    <location>
        <begin position="1039"/>
        <end position="1104"/>
    </location>
</feature>
<dbReference type="Pfam" id="PF12796">
    <property type="entry name" value="Ank_2"/>
    <property type="match status" value="2"/>
</dbReference>
<proteinExistence type="predicted"/>
<keyword evidence="6" id="KW-1185">Reference proteome</keyword>
<feature type="repeat" description="ANK" evidence="3">
    <location>
        <begin position="206"/>
        <end position="238"/>
    </location>
</feature>